<reference evidence="2 3" key="1">
    <citation type="submission" date="2021-06" db="EMBL/GenBank/DDBJ databases">
        <authorList>
            <person name="Sun Q."/>
            <person name="Li D."/>
        </authorList>
    </citation>
    <scope>NUCLEOTIDE SEQUENCE [LARGE SCALE GENOMIC DNA]</scope>
    <source>
        <strain evidence="2 3">MSJ-2</strain>
    </source>
</reference>
<proteinExistence type="predicted"/>
<protein>
    <submittedName>
        <fullName evidence="2">Uncharacterized protein</fullName>
    </submittedName>
</protein>
<name>A0ABS6FD28_9FIRM</name>
<dbReference type="EMBL" id="JAHLQN010000001">
    <property type="protein sequence ID" value="MBU5628186.1"/>
    <property type="molecule type" value="Genomic_DNA"/>
</dbReference>
<feature type="compositionally biased region" description="Basic and acidic residues" evidence="1">
    <location>
        <begin position="156"/>
        <end position="165"/>
    </location>
</feature>
<organism evidence="2 3">
    <name type="scientific">Dysosmobacter acutus</name>
    <dbReference type="NCBI Taxonomy" id="2841504"/>
    <lineage>
        <taxon>Bacteria</taxon>
        <taxon>Bacillati</taxon>
        <taxon>Bacillota</taxon>
        <taxon>Clostridia</taxon>
        <taxon>Eubacteriales</taxon>
        <taxon>Oscillospiraceae</taxon>
        <taxon>Dysosmobacter</taxon>
    </lineage>
</organism>
<gene>
    <name evidence="2" type="ORF">KQI82_14845</name>
</gene>
<dbReference type="RefSeq" id="WP_216633462.1">
    <property type="nucleotide sequence ID" value="NZ_JAHLQN010000001.1"/>
</dbReference>
<feature type="region of interest" description="Disordered" evidence="1">
    <location>
        <begin position="142"/>
        <end position="165"/>
    </location>
</feature>
<keyword evidence="3" id="KW-1185">Reference proteome</keyword>
<accession>A0ABS6FD28</accession>
<dbReference type="Proteomes" id="UP000787672">
    <property type="component" value="Unassembled WGS sequence"/>
</dbReference>
<sequence>MNEPAKQPLELPSATYEPQLSASIDLERCLSREVLLHVFDLSGTHEVKTCYGDIVKIVNALRDYAKLLETVCDEWELGGFHRATYEYQAEKLRQIADKFQRGIGYDYDAAVRKCQKLREKKSRNADVGEEAMVLAVKRGFEQAQAKANKPSSPGQNDDKEVNRYE</sequence>
<evidence type="ECO:0000256" key="1">
    <source>
        <dbReference type="SAM" id="MobiDB-lite"/>
    </source>
</evidence>
<comment type="caution">
    <text evidence="2">The sequence shown here is derived from an EMBL/GenBank/DDBJ whole genome shotgun (WGS) entry which is preliminary data.</text>
</comment>
<evidence type="ECO:0000313" key="3">
    <source>
        <dbReference type="Proteomes" id="UP000787672"/>
    </source>
</evidence>
<evidence type="ECO:0000313" key="2">
    <source>
        <dbReference type="EMBL" id="MBU5628186.1"/>
    </source>
</evidence>